<dbReference type="InterPro" id="IPR050243">
    <property type="entry name" value="PHP_phosphatase"/>
</dbReference>
<keyword evidence="3" id="KW-1185">Reference proteome</keyword>
<dbReference type="InterPro" id="IPR003141">
    <property type="entry name" value="Pol/His_phosphatase_N"/>
</dbReference>
<dbReference type="EMBL" id="FOTS01000022">
    <property type="protein sequence ID" value="SFL86409.1"/>
    <property type="molecule type" value="Genomic_DNA"/>
</dbReference>
<keyword evidence="2" id="KW-0378">Hydrolase</keyword>
<dbReference type="SUPFAM" id="SSF89550">
    <property type="entry name" value="PHP domain-like"/>
    <property type="match status" value="1"/>
</dbReference>
<dbReference type="STRING" id="1123291.SAMN04490355_102266"/>
<organism evidence="2 3">
    <name type="scientific">Pelosinus propionicus DSM 13327</name>
    <dbReference type="NCBI Taxonomy" id="1123291"/>
    <lineage>
        <taxon>Bacteria</taxon>
        <taxon>Bacillati</taxon>
        <taxon>Bacillota</taxon>
        <taxon>Negativicutes</taxon>
        <taxon>Selenomonadales</taxon>
        <taxon>Sporomusaceae</taxon>
        <taxon>Pelosinus</taxon>
    </lineage>
</organism>
<gene>
    <name evidence="2" type="ORF">SAMN04490355_102266</name>
</gene>
<protein>
    <submittedName>
        <fullName evidence="2">Putative hydrolase</fullName>
    </submittedName>
</protein>
<dbReference type="SMART" id="SM00481">
    <property type="entry name" value="POLIIIAc"/>
    <property type="match status" value="1"/>
</dbReference>
<dbReference type="OrthoDB" id="9808747at2"/>
<dbReference type="PANTHER" id="PTHR36928">
    <property type="entry name" value="PHOSPHATASE YCDX-RELATED"/>
    <property type="match status" value="1"/>
</dbReference>
<reference evidence="3" key="1">
    <citation type="submission" date="2016-10" db="EMBL/GenBank/DDBJ databases">
        <authorList>
            <person name="Varghese N."/>
            <person name="Submissions S."/>
        </authorList>
    </citation>
    <scope>NUCLEOTIDE SEQUENCE [LARGE SCALE GENOMIC DNA]</scope>
    <source>
        <strain evidence="3">DSM 13327</strain>
    </source>
</reference>
<dbReference type="GO" id="GO:0005829">
    <property type="term" value="C:cytosol"/>
    <property type="evidence" value="ECO:0007669"/>
    <property type="project" value="TreeGrafter"/>
</dbReference>
<dbReference type="InterPro" id="IPR016195">
    <property type="entry name" value="Pol/histidinol_Pase-like"/>
</dbReference>
<dbReference type="GO" id="GO:0008270">
    <property type="term" value="F:zinc ion binding"/>
    <property type="evidence" value="ECO:0007669"/>
    <property type="project" value="TreeGrafter"/>
</dbReference>
<dbReference type="InterPro" id="IPR004013">
    <property type="entry name" value="PHP_dom"/>
</dbReference>
<accession>A0A1I4L6B1</accession>
<evidence type="ECO:0000259" key="1">
    <source>
        <dbReference type="SMART" id="SM00481"/>
    </source>
</evidence>
<dbReference type="PANTHER" id="PTHR36928:SF1">
    <property type="entry name" value="PHOSPHATASE YCDX-RELATED"/>
    <property type="match status" value="1"/>
</dbReference>
<dbReference type="Gene3D" id="3.20.20.140">
    <property type="entry name" value="Metal-dependent hydrolases"/>
    <property type="match status" value="1"/>
</dbReference>
<dbReference type="CDD" id="cd07437">
    <property type="entry name" value="PHP_HisPPase_Ycdx_like"/>
    <property type="match status" value="1"/>
</dbReference>
<evidence type="ECO:0000313" key="2">
    <source>
        <dbReference type="EMBL" id="SFL86409.1"/>
    </source>
</evidence>
<name>A0A1I4L6B1_9FIRM</name>
<evidence type="ECO:0000313" key="3">
    <source>
        <dbReference type="Proteomes" id="UP000199520"/>
    </source>
</evidence>
<sequence length="235" mass="25685">MKLIADLHTHTLACRHGFSTVTEVIRAAANCKLQAVALTEHGPGYPGSVGHAYFNTYRDIPSEMFGISVLKGCEANIMNFAGELDFDEKLLSQLDIVIASCHKEVTPVGTMEQNTAMYIGAIQNPYVDIIGHPDFPLYPIDVEAVVQAAAESGVALEINNSSPAARPGSEGMCAEIICSAKRHRAKLAVGSDAHYHLVVGNFEYAYKMLSKYDYPLEKVINSSMDKLQSHLNRNR</sequence>
<dbReference type="Pfam" id="PF02811">
    <property type="entry name" value="PHP"/>
    <property type="match status" value="1"/>
</dbReference>
<dbReference type="GO" id="GO:0042578">
    <property type="term" value="F:phosphoric ester hydrolase activity"/>
    <property type="evidence" value="ECO:0007669"/>
    <property type="project" value="TreeGrafter"/>
</dbReference>
<dbReference type="Proteomes" id="UP000199520">
    <property type="component" value="Unassembled WGS sequence"/>
</dbReference>
<dbReference type="AlphaFoldDB" id="A0A1I4L6B1"/>
<proteinExistence type="predicted"/>
<dbReference type="RefSeq" id="WP_090937938.1">
    <property type="nucleotide sequence ID" value="NZ_FOTS01000022.1"/>
</dbReference>
<feature type="domain" description="Polymerase/histidinol phosphatase N-terminal" evidence="1">
    <location>
        <begin position="5"/>
        <end position="79"/>
    </location>
</feature>